<dbReference type="InterPro" id="IPR036873">
    <property type="entry name" value="Rhodanese-like_dom_sf"/>
</dbReference>
<evidence type="ECO:0000313" key="3">
    <source>
        <dbReference type="Proteomes" id="UP000262073"/>
    </source>
</evidence>
<dbReference type="RefSeq" id="WP_117316221.1">
    <property type="nucleotide sequence ID" value="NZ_CP031769.1"/>
</dbReference>
<dbReference type="InterPro" id="IPR001763">
    <property type="entry name" value="Rhodanese-like_dom"/>
</dbReference>
<dbReference type="EMBL" id="CP031769">
    <property type="protein sequence ID" value="AXR06213.1"/>
    <property type="molecule type" value="Genomic_DNA"/>
</dbReference>
<dbReference type="Proteomes" id="UP000262073">
    <property type="component" value="Chromosome"/>
</dbReference>
<keyword evidence="3" id="KW-1185">Reference proteome</keyword>
<dbReference type="Pfam" id="PF00581">
    <property type="entry name" value="Rhodanese"/>
    <property type="match status" value="1"/>
</dbReference>
<evidence type="ECO:0000259" key="1">
    <source>
        <dbReference type="PROSITE" id="PS50206"/>
    </source>
</evidence>
<gene>
    <name evidence="2" type="ORF">D0Y50_07445</name>
</gene>
<dbReference type="PANTHER" id="PTHR44086:SF10">
    <property type="entry name" value="THIOSULFATE SULFURTRANSFERASE_RHODANESE-LIKE DOMAIN-CONTAINING PROTEIN 3"/>
    <property type="match status" value="1"/>
</dbReference>
<accession>A0A346NL06</accession>
<dbReference type="PANTHER" id="PTHR44086">
    <property type="entry name" value="THIOSULFATE SULFURTRANSFERASE RDL2, MITOCHONDRIAL-RELATED"/>
    <property type="match status" value="1"/>
</dbReference>
<name>A0A346NL06_9ALTE</name>
<dbReference type="SMART" id="SM00450">
    <property type="entry name" value="RHOD"/>
    <property type="match status" value="1"/>
</dbReference>
<dbReference type="KEGG" id="salm:D0Y50_07445"/>
<dbReference type="OrthoDB" id="9791096at2"/>
<feature type="domain" description="Rhodanese" evidence="1">
    <location>
        <begin position="27"/>
        <end position="144"/>
    </location>
</feature>
<reference evidence="2 3" key="1">
    <citation type="submission" date="2018-08" db="EMBL/GenBank/DDBJ databases">
        <title>Salinimonas sediminis sp. nov., a piezophilic bacterium isolated from a deep-sea sediment sample from the New Britain Trench.</title>
        <authorList>
            <person name="Cao J."/>
        </authorList>
    </citation>
    <scope>NUCLEOTIDE SEQUENCE [LARGE SCALE GENOMIC DNA]</scope>
    <source>
        <strain evidence="2 3">N102</strain>
    </source>
</reference>
<proteinExistence type="predicted"/>
<dbReference type="Gene3D" id="3.40.250.10">
    <property type="entry name" value="Rhodanese-like domain"/>
    <property type="match status" value="1"/>
</dbReference>
<sequence>METFEHYVAQVTATIAQLTVTEAAAVSPANVLFIDTREPAEWQDGIIAGAICCPRGLLESRIIQLISVHCGGTSKITQPADTPAQEASSATAYPVKRPIIILYCRSGARSALAAQSLQQMKIPLVYSLAGGYKKWCETGLPVAQYTP</sequence>
<evidence type="ECO:0000313" key="2">
    <source>
        <dbReference type="EMBL" id="AXR06213.1"/>
    </source>
</evidence>
<dbReference type="PROSITE" id="PS50206">
    <property type="entry name" value="RHODANESE_3"/>
    <property type="match status" value="1"/>
</dbReference>
<dbReference type="SUPFAM" id="SSF52821">
    <property type="entry name" value="Rhodanese/Cell cycle control phosphatase"/>
    <property type="match status" value="1"/>
</dbReference>
<organism evidence="2 3">
    <name type="scientific">Salinimonas sediminis</name>
    <dbReference type="NCBI Taxonomy" id="2303538"/>
    <lineage>
        <taxon>Bacteria</taxon>
        <taxon>Pseudomonadati</taxon>
        <taxon>Pseudomonadota</taxon>
        <taxon>Gammaproteobacteria</taxon>
        <taxon>Alteromonadales</taxon>
        <taxon>Alteromonadaceae</taxon>
        <taxon>Alteromonas/Salinimonas group</taxon>
        <taxon>Salinimonas</taxon>
    </lineage>
</organism>
<dbReference type="AlphaFoldDB" id="A0A346NL06"/>
<dbReference type="GO" id="GO:0004792">
    <property type="term" value="F:thiosulfate-cyanide sulfurtransferase activity"/>
    <property type="evidence" value="ECO:0007669"/>
    <property type="project" value="TreeGrafter"/>
</dbReference>
<protein>
    <recommendedName>
        <fullName evidence="1">Rhodanese domain-containing protein</fullName>
    </recommendedName>
</protein>